<reference evidence="2" key="1">
    <citation type="submission" date="2013-01" db="EMBL/GenBank/DDBJ databases">
        <title>Draft Genome Sequence of a Mulberry Tree, Morus notabilis C.K. Schneid.</title>
        <authorList>
            <person name="He N."/>
            <person name="Zhao S."/>
        </authorList>
    </citation>
    <scope>NUCLEOTIDE SEQUENCE</scope>
</reference>
<protein>
    <submittedName>
        <fullName evidence="1">Uncharacterized protein</fullName>
    </submittedName>
</protein>
<evidence type="ECO:0000313" key="1">
    <source>
        <dbReference type="EMBL" id="EXB60280.1"/>
    </source>
</evidence>
<proteinExistence type="predicted"/>
<organism evidence="1 2">
    <name type="scientific">Morus notabilis</name>
    <dbReference type="NCBI Taxonomy" id="981085"/>
    <lineage>
        <taxon>Eukaryota</taxon>
        <taxon>Viridiplantae</taxon>
        <taxon>Streptophyta</taxon>
        <taxon>Embryophyta</taxon>
        <taxon>Tracheophyta</taxon>
        <taxon>Spermatophyta</taxon>
        <taxon>Magnoliopsida</taxon>
        <taxon>eudicotyledons</taxon>
        <taxon>Gunneridae</taxon>
        <taxon>Pentapetalae</taxon>
        <taxon>rosids</taxon>
        <taxon>fabids</taxon>
        <taxon>Rosales</taxon>
        <taxon>Moraceae</taxon>
        <taxon>Moreae</taxon>
        <taxon>Morus</taxon>
    </lineage>
</organism>
<evidence type="ECO:0000313" key="2">
    <source>
        <dbReference type="Proteomes" id="UP000030645"/>
    </source>
</evidence>
<gene>
    <name evidence="1" type="ORF">L484_005878</name>
</gene>
<dbReference type="AlphaFoldDB" id="W9RMD3"/>
<name>W9RMD3_9ROSA</name>
<sequence>MSRHKWNGSPSCAAPAFFAIAFVECKRDEGRVQSLDPLYLPDFGMNYENNSSPLIPLRWEYWKLGS</sequence>
<dbReference type="EMBL" id="KE344394">
    <property type="protein sequence ID" value="EXB60280.1"/>
    <property type="molecule type" value="Genomic_DNA"/>
</dbReference>
<dbReference type="Proteomes" id="UP000030645">
    <property type="component" value="Unassembled WGS sequence"/>
</dbReference>
<keyword evidence="2" id="KW-1185">Reference proteome</keyword>
<accession>W9RMD3</accession>